<dbReference type="InterPro" id="IPR001789">
    <property type="entry name" value="Sig_transdc_resp-reg_receiver"/>
</dbReference>
<dbReference type="Pfam" id="PF07495">
    <property type="entry name" value="Y_Y_Y"/>
    <property type="match status" value="1"/>
</dbReference>
<keyword evidence="3 7" id="KW-0597">Phosphoprotein</keyword>
<dbReference type="InterPro" id="IPR018060">
    <property type="entry name" value="HTH_AraC"/>
</dbReference>
<dbReference type="InterPro" id="IPR003661">
    <property type="entry name" value="HisK_dim/P_dom"/>
</dbReference>
<dbReference type="Gene3D" id="1.10.10.60">
    <property type="entry name" value="Homeodomain-like"/>
    <property type="match status" value="1"/>
</dbReference>
<evidence type="ECO:0000259" key="9">
    <source>
        <dbReference type="PROSITE" id="PS01124"/>
    </source>
</evidence>
<dbReference type="Proteomes" id="UP001501175">
    <property type="component" value="Unassembled WGS sequence"/>
</dbReference>
<dbReference type="PRINTS" id="PR00344">
    <property type="entry name" value="BCTRLSENSOR"/>
</dbReference>
<evidence type="ECO:0000256" key="7">
    <source>
        <dbReference type="PROSITE-ProRule" id="PRU00169"/>
    </source>
</evidence>
<evidence type="ECO:0000256" key="1">
    <source>
        <dbReference type="ARBA" id="ARBA00000085"/>
    </source>
</evidence>
<keyword evidence="5" id="KW-0238">DNA-binding</keyword>
<dbReference type="PANTHER" id="PTHR43547:SF2">
    <property type="entry name" value="HYBRID SIGNAL TRANSDUCTION HISTIDINE KINASE C"/>
    <property type="match status" value="1"/>
</dbReference>
<dbReference type="SMART" id="SM00388">
    <property type="entry name" value="HisKA"/>
    <property type="match status" value="1"/>
</dbReference>
<dbReference type="InterPro" id="IPR036890">
    <property type="entry name" value="HATPase_C_sf"/>
</dbReference>
<keyword evidence="13" id="KW-1185">Reference proteome</keyword>
<dbReference type="Gene3D" id="1.10.287.130">
    <property type="match status" value="1"/>
</dbReference>
<dbReference type="InterPro" id="IPR018062">
    <property type="entry name" value="HTH_AraC-typ_CS"/>
</dbReference>
<evidence type="ECO:0000256" key="4">
    <source>
        <dbReference type="ARBA" id="ARBA00023015"/>
    </source>
</evidence>
<dbReference type="SUPFAM" id="SSF47384">
    <property type="entry name" value="Homodimeric domain of signal transducing histidine kinase"/>
    <property type="match status" value="1"/>
</dbReference>
<dbReference type="Pfam" id="PF00512">
    <property type="entry name" value="HisKA"/>
    <property type="match status" value="1"/>
</dbReference>
<feature type="modified residue" description="4-aspartylphosphate" evidence="7">
    <location>
        <position position="1154"/>
    </location>
</feature>
<feature type="domain" description="HTH araC/xylS-type" evidence="9">
    <location>
        <begin position="1258"/>
        <end position="1357"/>
    </location>
</feature>
<dbReference type="SUPFAM" id="SSF52172">
    <property type="entry name" value="CheY-like"/>
    <property type="match status" value="1"/>
</dbReference>
<dbReference type="Gene3D" id="3.40.50.2300">
    <property type="match status" value="1"/>
</dbReference>
<name>A0ABP8MII2_9BACT</name>
<dbReference type="InterPro" id="IPR015943">
    <property type="entry name" value="WD40/YVTN_repeat-like_dom_sf"/>
</dbReference>
<dbReference type="InterPro" id="IPR004358">
    <property type="entry name" value="Sig_transdc_His_kin-like_C"/>
</dbReference>
<dbReference type="Pfam" id="PF02518">
    <property type="entry name" value="HATPase_c"/>
    <property type="match status" value="1"/>
</dbReference>
<dbReference type="Pfam" id="PF00072">
    <property type="entry name" value="Response_reg"/>
    <property type="match status" value="1"/>
</dbReference>
<dbReference type="CDD" id="cd00082">
    <property type="entry name" value="HisKA"/>
    <property type="match status" value="1"/>
</dbReference>
<dbReference type="InterPro" id="IPR003594">
    <property type="entry name" value="HATPase_dom"/>
</dbReference>
<comment type="caution">
    <text evidence="12">The sequence shown here is derived from an EMBL/GenBank/DDBJ whole genome shotgun (WGS) entry which is preliminary data.</text>
</comment>
<dbReference type="SMART" id="SM00448">
    <property type="entry name" value="REC"/>
    <property type="match status" value="1"/>
</dbReference>
<accession>A0ABP8MII2</accession>
<dbReference type="InterPro" id="IPR005467">
    <property type="entry name" value="His_kinase_dom"/>
</dbReference>
<dbReference type="InterPro" id="IPR036097">
    <property type="entry name" value="HisK_dim/P_sf"/>
</dbReference>
<dbReference type="InterPro" id="IPR011006">
    <property type="entry name" value="CheY-like_superfamily"/>
</dbReference>
<dbReference type="PANTHER" id="PTHR43547">
    <property type="entry name" value="TWO-COMPONENT HISTIDINE KINASE"/>
    <property type="match status" value="1"/>
</dbReference>
<evidence type="ECO:0000313" key="12">
    <source>
        <dbReference type="EMBL" id="GAA4450025.1"/>
    </source>
</evidence>
<dbReference type="EC" id="2.7.13.3" evidence="2"/>
<gene>
    <name evidence="12" type="ORF">GCM10023189_10020</name>
</gene>
<dbReference type="SUPFAM" id="SSF55874">
    <property type="entry name" value="ATPase domain of HSP90 chaperone/DNA topoisomerase II/histidine kinase"/>
    <property type="match status" value="1"/>
</dbReference>
<dbReference type="PROSITE" id="PS01124">
    <property type="entry name" value="HTH_ARAC_FAMILY_2"/>
    <property type="match status" value="1"/>
</dbReference>
<dbReference type="SMART" id="SM00387">
    <property type="entry name" value="HATPase_c"/>
    <property type="match status" value="1"/>
</dbReference>
<dbReference type="Gene3D" id="3.30.565.10">
    <property type="entry name" value="Histidine kinase-like ATPase, C-terminal domain"/>
    <property type="match status" value="1"/>
</dbReference>
<dbReference type="SUPFAM" id="SSF63829">
    <property type="entry name" value="Calcium-dependent phosphotriesterase"/>
    <property type="match status" value="2"/>
</dbReference>
<dbReference type="Pfam" id="PF12833">
    <property type="entry name" value="HTH_18"/>
    <property type="match status" value="1"/>
</dbReference>
<feature type="domain" description="Response regulatory" evidence="11">
    <location>
        <begin position="1106"/>
        <end position="1221"/>
    </location>
</feature>
<evidence type="ECO:0000256" key="8">
    <source>
        <dbReference type="SAM" id="SignalP"/>
    </source>
</evidence>
<dbReference type="RefSeq" id="WP_345241213.1">
    <property type="nucleotide sequence ID" value="NZ_BAABHD010000010.1"/>
</dbReference>
<dbReference type="InterPro" id="IPR011110">
    <property type="entry name" value="Reg_prop"/>
</dbReference>
<evidence type="ECO:0000256" key="3">
    <source>
        <dbReference type="ARBA" id="ARBA00022553"/>
    </source>
</evidence>
<dbReference type="SUPFAM" id="SSF46689">
    <property type="entry name" value="Homeodomain-like"/>
    <property type="match status" value="1"/>
</dbReference>
<keyword evidence="6" id="KW-0804">Transcription</keyword>
<dbReference type="Gene3D" id="2.60.40.10">
    <property type="entry name" value="Immunoglobulins"/>
    <property type="match status" value="1"/>
</dbReference>
<protein>
    <recommendedName>
        <fullName evidence="2">histidine kinase</fullName>
        <ecNumber evidence="2">2.7.13.3</ecNumber>
    </recommendedName>
</protein>
<comment type="catalytic activity">
    <reaction evidence="1">
        <text>ATP + protein L-histidine = ADP + protein N-phospho-L-histidine.</text>
        <dbReference type="EC" id="2.7.13.3"/>
    </reaction>
</comment>
<proteinExistence type="predicted"/>
<evidence type="ECO:0000259" key="10">
    <source>
        <dbReference type="PROSITE" id="PS50109"/>
    </source>
</evidence>
<dbReference type="PROSITE" id="PS50109">
    <property type="entry name" value="HIS_KIN"/>
    <property type="match status" value="1"/>
</dbReference>
<dbReference type="Gene3D" id="2.130.10.10">
    <property type="entry name" value="YVTN repeat-like/Quinoprotein amine dehydrogenase"/>
    <property type="match status" value="3"/>
</dbReference>
<sequence length="1362" mass="153977">MRFFYVLILLPFISLAQPKGWQELTISDGLSQGMVFDLRQDRHGFIWIGTKDGLNRYDGYNFKVFTHDPYNAYSLSENSCSALLIDRHQRLWVGTSNKGLNLFDDRSQRFYHIDISDQLASSDSNYEITLLAEDPDGNIWVGTDENKLFRVTLPDSWREHFPRDPDITRQVQIRYVSLVDAGVAKNRLTHYLNFHSDGSALVGTTNGVFSINWRHPANAKRLLFAAEFLDLHAVYEDSRQGYRFASGSDKIIGWYQGKQKPIALPEQKNFSVRIKAIDTQTVAVATPHFLWLMSPAELFRQDSLTIRNAYSVIPSGVYTVTSILKDRTGNLWLGTSGYGLRKFNPKVKQFRVYLPGTTLSSLYTDQQGRTYIRYQFAYAQLDRATNRMVPFLSNTLPEADRRQRYLIQDRQGIFWVSNVHFETNEQHLFKFSTNWQLLKKYPLPGGSRFGFYGNQTIVDRDGNLWIGATNGHLLRFKPEQETFEVFSYKAILPLGGADVETYALYQDRQETFWLGTQKGLIKVVNPRTKPAFTIYRNSKSDRRSLSNDFVLSVIDDPHQPDRYLWIGTKGGGLERLNKQTGEFDHFTEAHGLPNKVVYGILVDERNNLWMSTNRGLAQLNPKTLTFQAYTKADGLQDDEFNTASYFKSSAGELLFGGVNGLTAFRVRDITGSNQNKPAAIIIGLKVNNKPVEVGQANNLLNTGIEYTRTLNLAYNQNLLTFEFGVMDFANPAKNHYRYRLKGVDDEWIDAGTNRFANYAQLDPGDYTLQMSGSADGGVWSNPVELQIRIHPPFYRTWWAYLVYMLVLSVSGWQLYRFQMQRLLLQQQVVYEQKEAGRLAELDKLKTQFFANISHEFRTPLTLILGPMEQIVQEYAQDKRFPLIQRNANRLLSLINQILDLNKLEAGQLRSEPERGDLAAFCQTVAGSFASLAESRQIQFTFTQNEPAIWAEFDRDKLEKIITNLLSNALKFTLSGNQVRMAVYYPPAGSPGMMQVTVEDTGIGMANQHLVHIFDRFYQINGEVSRYYEGTGIGLALTSELVKVLGGTIQASSAEGVGTIFTVSLPIEWSQTDLQPTPPPVSAFPESVLFQAPPAAGPAPVPATENIMLIIDDNADMRAYIRSIFEADYRVVEAEDGQAGLATATDSLPDIIICDLMMPRLDGFGFCKALKTQEVTSHIPVVMLTAKAAVEDRIEGFGLGADDYLTKPFHQAELQARVRNLIEQRRRLYQRFAVKVPEAVSVPEPAGPVRLAAEQQFLDRLTAAVLAHLDNADFSVENLAESVNLSRVQLHRKLKALTNTTATDFIRYIRLAKAAEFLRTGNQSVTQVAYAVGFANLSYFAKMFQEQYGKLPSEYARATASSG</sequence>
<dbReference type="CDD" id="cd17574">
    <property type="entry name" value="REC_OmpR"/>
    <property type="match status" value="1"/>
</dbReference>
<evidence type="ECO:0000256" key="5">
    <source>
        <dbReference type="ARBA" id="ARBA00023125"/>
    </source>
</evidence>
<evidence type="ECO:0000313" key="13">
    <source>
        <dbReference type="Proteomes" id="UP001501175"/>
    </source>
</evidence>
<reference evidence="13" key="1">
    <citation type="journal article" date="2019" name="Int. J. Syst. Evol. Microbiol.">
        <title>The Global Catalogue of Microorganisms (GCM) 10K type strain sequencing project: providing services to taxonomists for standard genome sequencing and annotation.</title>
        <authorList>
            <consortium name="The Broad Institute Genomics Platform"/>
            <consortium name="The Broad Institute Genome Sequencing Center for Infectious Disease"/>
            <person name="Wu L."/>
            <person name="Ma J."/>
        </authorList>
    </citation>
    <scope>NUCLEOTIDE SEQUENCE [LARGE SCALE GENOMIC DNA]</scope>
    <source>
        <strain evidence="13">JCM 17927</strain>
    </source>
</reference>
<dbReference type="InterPro" id="IPR013783">
    <property type="entry name" value="Ig-like_fold"/>
</dbReference>
<dbReference type="EMBL" id="BAABHD010000010">
    <property type="protein sequence ID" value="GAA4450025.1"/>
    <property type="molecule type" value="Genomic_DNA"/>
</dbReference>
<evidence type="ECO:0000256" key="6">
    <source>
        <dbReference type="ARBA" id="ARBA00023163"/>
    </source>
</evidence>
<keyword evidence="8" id="KW-0732">Signal</keyword>
<keyword evidence="4" id="KW-0805">Transcription regulation</keyword>
<organism evidence="12 13">
    <name type="scientific">Nibrella saemangeumensis</name>
    <dbReference type="NCBI Taxonomy" id="1084526"/>
    <lineage>
        <taxon>Bacteria</taxon>
        <taxon>Pseudomonadati</taxon>
        <taxon>Bacteroidota</taxon>
        <taxon>Cytophagia</taxon>
        <taxon>Cytophagales</taxon>
        <taxon>Spirosomataceae</taxon>
        <taxon>Nibrella</taxon>
    </lineage>
</organism>
<dbReference type="PROSITE" id="PS00041">
    <property type="entry name" value="HTH_ARAC_FAMILY_1"/>
    <property type="match status" value="1"/>
</dbReference>
<feature type="domain" description="Histidine kinase" evidence="10">
    <location>
        <begin position="851"/>
        <end position="1068"/>
    </location>
</feature>
<feature type="chain" id="PRO_5045510937" description="histidine kinase" evidence="8">
    <location>
        <begin position="17"/>
        <end position="1362"/>
    </location>
</feature>
<evidence type="ECO:0000256" key="2">
    <source>
        <dbReference type="ARBA" id="ARBA00012438"/>
    </source>
</evidence>
<feature type="signal peptide" evidence="8">
    <location>
        <begin position="1"/>
        <end position="16"/>
    </location>
</feature>
<dbReference type="PROSITE" id="PS50110">
    <property type="entry name" value="RESPONSE_REGULATORY"/>
    <property type="match status" value="1"/>
</dbReference>
<dbReference type="SMART" id="SM00342">
    <property type="entry name" value="HTH_ARAC"/>
    <property type="match status" value="1"/>
</dbReference>
<evidence type="ECO:0000259" key="11">
    <source>
        <dbReference type="PROSITE" id="PS50110"/>
    </source>
</evidence>
<dbReference type="InterPro" id="IPR011123">
    <property type="entry name" value="Y_Y_Y"/>
</dbReference>
<dbReference type="InterPro" id="IPR009057">
    <property type="entry name" value="Homeodomain-like_sf"/>
</dbReference>
<dbReference type="Pfam" id="PF07494">
    <property type="entry name" value="Reg_prop"/>
    <property type="match status" value="4"/>
</dbReference>